<dbReference type="AlphaFoldDB" id="A0A918IBV7"/>
<protein>
    <submittedName>
        <fullName evidence="2">Uncharacterized protein</fullName>
    </submittedName>
</protein>
<evidence type="ECO:0000256" key="1">
    <source>
        <dbReference type="SAM" id="MobiDB-lite"/>
    </source>
</evidence>
<evidence type="ECO:0000313" key="3">
    <source>
        <dbReference type="Proteomes" id="UP000618795"/>
    </source>
</evidence>
<name>A0A918IBV7_9ACTN</name>
<reference evidence="2" key="1">
    <citation type="journal article" date="2014" name="Int. J. Syst. Evol. Microbiol.">
        <title>Complete genome sequence of Corynebacterium casei LMG S-19264T (=DSM 44701T), isolated from a smear-ripened cheese.</title>
        <authorList>
            <consortium name="US DOE Joint Genome Institute (JGI-PGF)"/>
            <person name="Walter F."/>
            <person name="Albersmeier A."/>
            <person name="Kalinowski J."/>
            <person name="Ruckert C."/>
        </authorList>
    </citation>
    <scope>NUCLEOTIDE SEQUENCE</scope>
    <source>
        <strain evidence="2">JCM 4369</strain>
    </source>
</reference>
<evidence type="ECO:0000313" key="2">
    <source>
        <dbReference type="EMBL" id="GGU93332.1"/>
    </source>
</evidence>
<sequence>MIKHGGTLEEFLADPSVKGLPGLGGSPVRGRIGRPRRPTPSSPTAATTTMHVEEELIPLAPRGTGEVLPEHRQLMPSPNEPCAASPTDEFLPRHHPLSHVGLPRGSHGAQLCGEKHNSMPEDAPRHRGGIWMTNGFDARLAEVLNAATENIRRTVAANLVPAPKVALPTPRLEGLSKAVAPLRSALERLDAMMPENWQGQRLAYKDMVRLMLEGVPLAWVPPADVIRQLLAADDVRSRAKVLDDSRTEILASCSKALASVTDARFTAQRALLEECVRMIGGGMFSGAQALAANVWDTFVRGLAFANPAWLTDRGWWPGYTKIKQSVPTVDVDDDATIGQFRRAAVFLPFAQTLEEFRRQHPVPEGFNRHATAHAAGAVQYTAANAVIALMLEPELITLPSGTQYVPDFWLPEVGTWLEVKGPHTPRREKATELGTARACPCTGACGCRWPGGQLVLLGCPSHRSPNQIGYRGRHGHACWAAAYGPSAYLTECPSCARAQWVTLRRPWRCRGCRASLGATPRFYSPAEQLIRFGEGASLTSARVDEDIRRLAEEERLANAGDDEPGDW</sequence>
<proteinExistence type="predicted"/>
<dbReference type="EMBL" id="BMTD01000005">
    <property type="protein sequence ID" value="GGU93332.1"/>
    <property type="molecule type" value="Genomic_DNA"/>
</dbReference>
<feature type="region of interest" description="Disordered" evidence="1">
    <location>
        <begin position="14"/>
        <end position="49"/>
    </location>
</feature>
<keyword evidence="3" id="KW-1185">Reference proteome</keyword>
<dbReference type="Proteomes" id="UP000618795">
    <property type="component" value="Unassembled WGS sequence"/>
</dbReference>
<comment type="caution">
    <text evidence="2">The sequence shown here is derived from an EMBL/GenBank/DDBJ whole genome shotgun (WGS) entry which is preliminary data.</text>
</comment>
<gene>
    <name evidence="2" type="ORF">GCM10010260_30300</name>
</gene>
<reference evidence="2" key="2">
    <citation type="submission" date="2020-09" db="EMBL/GenBank/DDBJ databases">
        <authorList>
            <person name="Sun Q."/>
            <person name="Ohkuma M."/>
        </authorList>
    </citation>
    <scope>NUCLEOTIDE SEQUENCE</scope>
    <source>
        <strain evidence="2">JCM 4369</strain>
    </source>
</reference>
<organism evidence="2 3">
    <name type="scientific">Streptomyces filipinensis</name>
    <dbReference type="NCBI Taxonomy" id="66887"/>
    <lineage>
        <taxon>Bacteria</taxon>
        <taxon>Bacillati</taxon>
        <taxon>Actinomycetota</taxon>
        <taxon>Actinomycetes</taxon>
        <taxon>Kitasatosporales</taxon>
        <taxon>Streptomycetaceae</taxon>
        <taxon>Streptomyces</taxon>
    </lineage>
</organism>
<accession>A0A918IBV7</accession>